<comment type="caution">
    <text evidence="5">The sequence shown here is derived from an EMBL/GenBank/DDBJ whole genome shotgun (WGS) entry which is preliminary data.</text>
</comment>
<dbReference type="GO" id="GO:0000993">
    <property type="term" value="F:RNA polymerase II complex binding"/>
    <property type="evidence" value="ECO:0007669"/>
    <property type="project" value="TreeGrafter"/>
</dbReference>
<reference evidence="5" key="1">
    <citation type="submission" date="2021-06" db="EMBL/GenBank/DDBJ databases">
        <authorList>
            <person name="Kallberg Y."/>
            <person name="Tangrot J."/>
            <person name="Rosling A."/>
        </authorList>
    </citation>
    <scope>NUCLEOTIDE SEQUENCE</scope>
    <source>
        <strain evidence="5">IN212</strain>
    </source>
</reference>
<dbReference type="InterPro" id="IPR038510">
    <property type="entry name" value="Spt4_sf"/>
</dbReference>
<dbReference type="PANTHER" id="PTHR12882:SF1">
    <property type="entry name" value="TRANSCRIPTION ELONGATION FACTOR SPT4"/>
    <property type="match status" value="1"/>
</dbReference>
<dbReference type="AlphaFoldDB" id="A0A9N9J797"/>
<dbReference type="SMART" id="SM01389">
    <property type="entry name" value="Spt4"/>
    <property type="match status" value="1"/>
</dbReference>
<evidence type="ECO:0000313" key="6">
    <source>
        <dbReference type="Proteomes" id="UP000789396"/>
    </source>
</evidence>
<name>A0A9N9J797_9GLOM</name>
<dbReference type="OrthoDB" id="248751at2759"/>
<keyword evidence="6" id="KW-1185">Reference proteome</keyword>
<feature type="non-terminal residue" evidence="5">
    <location>
        <position position="94"/>
    </location>
</feature>
<accession>A0A9N9J797</accession>
<dbReference type="InterPro" id="IPR022800">
    <property type="entry name" value="Spt4/RpoE2_Znf"/>
</dbReference>
<dbReference type="Pfam" id="PF06093">
    <property type="entry name" value="Spt4"/>
    <property type="match status" value="1"/>
</dbReference>
<dbReference type="GO" id="GO:0008270">
    <property type="term" value="F:zinc ion binding"/>
    <property type="evidence" value="ECO:0007669"/>
    <property type="project" value="InterPro"/>
</dbReference>
<protein>
    <recommendedName>
        <fullName evidence="1">Transcription elongation factor SPT4</fullName>
    </recommendedName>
    <alternativeName>
        <fullName evidence="3">Chromatin elongation factor SPT4</fullName>
    </alternativeName>
</protein>
<proteinExistence type="predicted"/>
<dbReference type="Proteomes" id="UP000789396">
    <property type="component" value="Unassembled WGS sequence"/>
</dbReference>
<evidence type="ECO:0000313" key="5">
    <source>
        <dbReference type="EMBL" id="CAG8768529.1"/>
    </source>
</evidence>
<keyword evidence="2" id="KW-0804">Transcription</keyword>
<dbReference type="EMBL" id="CAJVPZ010045002">
    <property type="protein sequence ID" value="CAG8768529.1"/>
    <property type="molecule type" value="Genomic_DNA"/>
</dbReference>
<evidence type="ECO:0000256" key="1">
    <source>
        <dbReference type="ARBA" id="ARBA00020182"/>
    </source>
</evidence>
<dbReference type="Gene3D" id="3.30.40.210">
    <property type="match status" value="1"/>
</dbReference>
<dbReference type="PANTHER" id="PTHR12882">
    <property type="entry name" value="SUPPRESSOR OF TY 4"/>
    <property type="match status" value="1"/>
</dbReference>
<gene>
    <name evidence="5" type="ORF">RFULGI_LOCUS14879</name>
</gene>
<dbReference type="GO" id="GO:0140673">
    <property type="term" value="P:transcription elongation-coupled chromatin remodeling"/>
    <property type="evidence" value="ECO:0007669"/>
    <property type="project" value="InterPro"/>
</dbReference>
<evidence type="ECO:0000259" key="4">
    <source>
        <dbReference type="SMART" id="SM01389"/>
    </source>
</evidence>
<evidence type="ECO:0000256" key="3">
    <source>
        <dbReference type="ARBA" id="ARBA00029869"/>
    </source>
</evidence>
<feature type="domain" description="Spt4/RpoE2 zinc finger" evidence="4">
    <location>
        <begin position="1"/>
        <end position="51"/>
    </location>
</feature>
<organism evidence="5 6">
    <name type="scientific">Racocetra fulgida</name>
    <dbReference type="NCBI Taxonomy" id="60492"/>
    <lineage>
        <taxon>Eukaryota</taxon>
        <taxon>Fungi</taxon>
        <taxon>Fungi incertae sedis</taxon>
        <taxon>Mucoromycota</taxon>
        <taxon>Glomeromycotina</taxon>
        <taxon>Glomeromycetes</taxon>
        <taxon>Diversisporales</taxon>
        <taxon>Gigasporaceae</taxon>
        <taxon>Racocetra</taxon>
    </lineage>
</organism>
<evidence type="ECO:0000256" key="2">
    <source>
        <dbReference type="ARBA" id="ARBA00023163"/>
    </source>
</evidence>
<feature type="non-terminal residue" evidence="5">
    <location>
        <position position="1"/>
    </location>
</feature>
<dbReference type="GO" id="GO:0006355">
    <property type="term" value="P:regulation of DNA-templated transcription"/>
    <property type="evidence" value="ECO:0007669"/>
    <property type="project" value="InterPro"/>
</dbReference>
<dbReference type="InterPro" id="IPR009287">
    <property type="entry name" value="Spt4"/>
</dbReference>
<sequence length="94" mass="11118">NTEQFRKEGCENCESFLQFKRHPERVQECTTLMKPDDSWVSRYKKIGKLLSEFSHKPFDKNHSNSAVATRSENMIPELVEDEMAQRNIPYIPRD</sequence>
<dbReference type="GO" id="GO:0032044">
    <property type="term" value="C:DSIF complex"/>
    <property type="evidence" value="ECO:0007669"/>
    <property type="project" value="TreeGrafter"/>
</dbReference>